<dbReference type="RefSeq" id="XP_010273689.1">
    <property type="nucleotide sequence ID" value="XM_010275387.2"/>
</dbReference>
<keyword evidence="2" id="KW-0808">Transferase</keyword>
<dbReference type="STRING" id="4432.A0A1U8BB32"/>
<dbReference type="Pfam" id="PF02458">
    <property type="entry name" value="Transferase"/>
    <property type="match status" value="1"/>
</dbReference>
<accession>A0A1U8BB32</accession>
<organism evidence="4 5">
    <name type="scientific">Nelumbo nucifera</name>
    <name type="common">Sacred lotus</name>
    <dbReference type="NCBI Taxonomy" id="4432"/>
    <lineage>
        <taxon>Eukaryota</taxon>
        <taxon>Viridiplantae</taxon>
        <taxon>Streptophyta</taxon>
        <taxon>Embryophyta</taxon>
        <taxon>Tracheophyta</taxon>
        <taxon>Spermatophyta</taxon>
        <taxon>Magnoliopsida</taxon>
        <taxon>Proteales</taxon>
        <taxon>Nelumbonaceae</taxon>
        <taxon>Nelumbo</taxon>
    </lineage>
</organism>
<gene>
    <name evidence="5" type="primary">LOC104609155</name>
</gene>
<protein>
    <submittedName>
        <fullName evidence="5">Shikimate O-hydroxycinnamoyltransferase-like</fullName>
    </submittedName>
</protein>
<reference evidence="5" key="1">
    <citation type="submission" date="2025-08" db="UniProtKB">
        <authorList>
            <consortium name="RefSeq"/>
        </authorList>
    </citation>
    <scope>IDENTIFICATION</scope>
</reference>
<sequence>MVKVTLKGSYVVKPLKPTPIHRLGLSPIDQIKSWTTETVYFYRPNGQPNFFSAETMKTALSQALVEFYPLAGRIEKDKDGGLELNCNEKGALFVEAESDSCIDDLSNFMPTPELSKLVPYANYNGTQINEWPPLAVQITFFRCGGICLGMGISHVVADGAASMLFITTWAQMARSNIVDPELTPFLDRAVLHPRVQNEEDTPKFDHIEYKRPPMLVGQVDEMEEQKKETTVAVLKLSSDQVELLKRVANEGREKNGNVDNREYSRYESLAGHIWRCASKARGLVNDQETKVQVSVDCRRRLRPAFPANYFGNATFPTTPMAKAGDLISKPLSYAAGKIRESIKRMTDEYVRSAIDFLGSYRDLSRFRLGARYWCPNLAITSWVGLSLYTADFGWGQPFHMGPATVRPDGKAFLVSAENGGIIIYLRLQTEHVVKFKELLYQGL</sequence>
<evidence type="ECO:0000313" key="4">
    <source>
        <dbReference type="Proteomes" id="UP000189703"/>
    </source>
</evidence>
<dbReference type="eggNOG" id="ENOG502QTJX">
    <property type="taxonomic scope" value="Eukaryota"/>
</dbReference>
<dbReference type="PANTHER" id="PTHR31642:SF324">
    <property type="entry name" value="SPERMIDINE HYDROXYCINNAMOYL TRANSFERASE"/>
    <property type="match status" value="1"/>
</dbReference>
<dbReference type="Gene3D" id="3.30.559.10">
    <property type="entry name" value="Chloramphenicol acetyltransferase-like domain"/>
    <property type="match status" value="2"/>
</dbReference>
<name>A0A1U8BB32_NELNU</name>
<dbReference type="KEGG" id="nnu:104609155"/>
<keyword evidence="3" id="KW-0012">Acyltransferase</keyword>
<dbReference type="InterPro" id="IPR023213">
    <property type="entry name" value="CAT-like_dom_sf"/>
</dbReference>
<dbReference type="OrthoDB" id="671439at2759"/>
<dbReference type="GeneID" id="104609155"/>
<dbReference type="PANTHER" id="PTHR31642">
    <property type="entry name" value="TRICHOTHECENE 3-O-ACETYLTRANSFERASE"/>
    <property type="match status" value="1"/>
</dbReference>
<dbReference type="GO" id="GO:0016747">
    <property type="term" value="F:acyltransferase activity, transferring groups other than amino-acyl groups"/>
    <property type="evidence" value="ECO:0000318"/>
    <property type="project" value="GO_Central"/>
</dbReference>
<evidence type="ECO:0000313" key="5">
    <source>
        <dbReference type="RefSeq" id="XP_010273689.1"/>
    </source>
</evidence>
<dbReference type="InterPro" id="IPR050317">
    <property type="entry name" value="Plant_Fungal_Acyltransferase"/>
</dbReference>
<dbReference type="FunFam" id="3.30.559.10:FF:000008">
    <property type="entry name" value="Tryptamine hydroxycinnamoyl transferase"/>
    <property type="match status" value="1"/>
</dbReference>
<evidence type="ECO:0000256" key="3">
    <source>
        <dbReference type="ARBA" id="ARBA00023315"/>
    </source>
</evidence>
<keyword evidence="4" id="KW-1185">Reference proteome</keyword>
<evidence type="ECO:0000256" key="2">
    <source>
        <dbReference type="ARBA" id="ARBA00022679"/>
    </source>
</evidence>
<dbReference type="AlphaFoldDB" id="A0A1U8BB32"/>
<proteinExistence type="inferred from homology"/>
<dbReference type="OMA" id="VIFYEVE"/>
<comment type="similarity">
    <text evidence="1">Belongs to the plant acyltransferase family.</text>
</comment>
<dbReference type="Proteomes" id="UP000189703">
    <property type="component" value="Unplaced"/>
</dbReference>
<evidence type="ECO:0000256" key="1">
    <source>
        <dbReference type="ARBA" id="ARBA00009861"/>
    </source>
</evidence>